<dbReference type="PATRIC" id="fig|224013.5.peg.5517"/>
<sequence>MSYPGYFLQQGCETADVYMVQQTLQALGYSISADGIFGPMTENAVRQFQMSNGLVADGVVGPNTWYALMNQGC</sequence>
<name>A0A0M4TX17_9NOSO</name>
<dbReference type="InterPro" id="IPR002477">
    <property type="entry name" value="Peptidoglycan-bd-like"/>
</dbReference>
<dbReference type="KEGG" id="npz:ACX27_23000"/>
<dbReference type="AlphaFoldDB" id="A0A0M4TX17"/>
<proteinExistence type="predicted"/>
<accession>A0A0M4TX17</accession>
<organism evidence="2 3">
    <name type="scientific">Nostoc piscinale CENA21</name>
    <dbReference type="NCBI Taxonomy" id="224013"/>
    <lineage>
        <taxon>Bacteria</taxon>
        <taxon>Bacillati</taxon>
        <taxon>Cyanobacteriota</taxon>
        <taxon>Cyanophyceae</taxon>
        <taxon>Nostocales</taxon>
        <taxon>Nostocaceae</taxon>
        <taxon>Nostoc</taxon>
    </lineage>
</organism>
<dbReference type="InterPro" id="IPR036365">
    <property type="entry name" value="PGBD-like_sf"/>
</dbReference>
<dbReference type="InterPro" id="IPR036366">
    <property type="entry name" value="PGBDSf"/>
</dbReference>
<dbReference type="Proteomes" id="UP000062645">
    <property type="component" value="Chromosome"/>
</dbReference>
<protein>
    <submittedName>
        <fullName evidence="2">Peptidoglycan-binding protein</fullName>
    </submittedName>
</protein>
<keyword evidence="3" id="KW-1185">Reference proteome</keyword>
<feature type="domain" description="Peptidoglycan binding-like" evidence="1">
    <location>
        <begin position="15"/>
        <end position="68"/>
    </location>
</feature>
<reference evidence="2 3" key="2">
    <citation type="journal article" date="2016" name="Genome Announc.">
        <title>Draft Genome Sequence of the N2-Fixing Cyanobacterium Nostoc piscinale CENA21, Isolated from the Brazilian Amazon Floodplain.</title>
        <authorList>
            <person name="Leao T."/>
            <person name="Guimaraes P.I."/>
            <person name="de Melo A.G."/>
            <person name="Ramos R.T."/>
            <person name="Leao P.N."/>
            <person name="Silva A."/>
            <person name="Fiore M.F."/>
            <person name="Schneider M.P."/>
        </authorList>
    </citation>
    <scope>NUCLEOTIDE SEQUENCE [LARGE SCALE GENOMIC DNA]</scope>
    <source>
        <strain evidence="2 3">CENA21</strain>
    </source>
</reference>
<gene>
    <name evidence="2" type="ORF">ACX27_23000</name>
</gene>
<evidence type="ECO:0000259" key="1">
    <source>
        <dbReference type="Pfam" id="PF01471"/>
    </source>
</evidence>
<evidence type="ECO:0000313" key="3">
    <source>
        <dbReference type="Proteomes" id="UP000062645"/>
    </source>
</evidence>
<dbReference type="EMBL" id="CP012036">
    <property type="protein sequence ID" value="ALF55044.1"/>
    <property type="molecule type" value="Genomic_DNA"/>
</dbReference>
<dbReference type="RefSeq" id="WP_062295856.1">
    <property type="nucleotide sequence ID" value="NZ_CP012036.1"/>
</dbReference>
<dbReference type="STRING" id="224013.ACX27_23000"/>
<dbReference type="SUPFAM" id="SSF47090">
    <property type="entry name" value="PGBD-like"/>
    <property type="match status" value="1"/>
</dbReference>
<dbReference type="OrthoDB" id="517943at2"/>
<dbReference type="Gene3D" id="1.10.101.10">
    <property type="entry name" value="PGBD-like superfamily/PGBD"/>
    <property type="match status" value="1"/>
</dbReference>
<reference evidence="3" key="1">
    <citation type="submission" date="2015-07" db="EMBL/GenBank/DDBJ databases">
        <title>Genome Of Nitrogen-Fixing Cyanobacterium Nostoc piscinale CENA21 From Solimoes/Amazon River Floodplain Sediments And Comparative Genomics To Uncover Biosynthetic Natural Products Potential.</title>
        <authorList>
            <person name="Leao T.F."/>
            <person name="Leao P.N."/>
            <person name="Guimaraes P.I."/>
            <person name="de Melo A.G.C."/>
            <person name="Ramos R.T.J."/>
            <person name="Silva A."/>
            <person name="Fiore M.F."/>
            <person name="Schneider M.P.C."/>
        </authorList>
    </citation>
    <scope>NUCLEOTIDE SEQUENCE [LARGE SCALE GENOMIC DNA]</scope>
    <source>
        <strain evidence="3">CENA21</strain>
    </source>
</reference>
<dbReference type="Pfam" id="PF01471">
    <property type="entry name" value="PG_binding_1"/>
    <property type="match status" value="1"/>
</dbReference>
<evidence type="ECO:0000313" key="2">
    <source>
        <dbReference type="EMBL" id="ALF55044.1"/>
    </source>
</evidence>